<sequence length="287" mass="32950">MDAVRISDGTKVVLKTVNIYEDVPILQYLNSPELASDPRNKTVPLLDVIALPDGSDMALIVTPILHPFNSTVSQFRYVSEVIDALDQFIQGLVFMHEHRVAHRDACYYNLMIDPTKICPGGFHFAANDLQEDFKKPSKWLERRFVSPVKYYFIDFEMSEQLPSGPDTRLSLGIVGQDRTVPEMSMTIPYDPFKVDVFQLGGVIPELIKRYEGLEFLLPLSNSMRRRDPEARLTAAEAHDMLQEMVSSLTEADLSRRIWLRVYSPRVRKRIEFPPKPLWQRLLACFSS</sequence>
<dbReference type="GO" id="GO:0005524">
    <property type="term" value="F:ATP binding"/>
    <property type="evidence" value="ECO:0007669"/>
    <property type="project" value="InterPro"/>
</dbReference>
<organism evidence="2 4">
    <name type="scientific">Gymnopilus junonius</name>
    <name type="common">Spectacular rustgill mushroom</name>
    <name type="synonym">Gymnopilus spectabilis subsp. junonius</name>
    <dbReference type="NCBI Taxonomy" id="109634"/>
    <lineage>
        <taxon>Eukaryota</taxon>
        <taxon>Fungi</taxon>
        <taxon>Dikarya</taxon>
        <taxon>Basidiomycota</taxon>
        <taxon>Agaricomycotina</taxon>
        <taxon>Agaricomycetes</taxon>
        <taxon>Agaricomycetidae</taxon>
        <taxon>Agaricales</taxon>
        <taxon>Agaricineae</taxon>
        <taxon>Hymenogastraceae</taxon>
        <taxon>Gymnopilus</taxon>
    </lineage>
</organism>
<dbReference type="SUPFAM" id="SSF56112">
    <property type="entry name" value="Protein kinase-like (PK-like)"/>
    <property type="match status" value="1"/>
</dbReference>
<proteinExistence type="predicted"/>
<dbReference type="PROSITE" id="PS50011">
    <property type="entry name" value="PROTEIN_KINASE_DOM"/>
    <property type="match status" value="1"/>
</dbReference>
<dbReference type="AlphaFoldDB" id="A0A9P5TJE6"/>
<dbReference type="GO" id="GO:0004672">
    <property type="term" value="F:protein kinase activity"/>
    <property type="evidence" value="ECO:0007669"/>
    <property type="project" value="InterPro"/>
</dbReference>
<dbReference type="EMBL" id="JADNYJ010000033">
    <property type="protein sequence ID" value="KAF8902964.1"/>
    <property type="molecule type" value="Genomic_DNA"/>
</dbReference>
<keyword evidence="4" id="KW-1185">Reference proteome</keyword>
<evidence type="ECO:0000313" key="2">
    <source>
        <dbReference type="EMBL" id="KAF8884878.1"/>
    </source>
</evidence>
<gene>
    <name evidence="3" type="ORF">CPB84DRAFT_1775315</name>
    <name evidence="2" type="ORF">CPB84DRAFT_1788742</name>
</gene>
<evidence type="ECO:0000313" key="3">
    <source>
        <dbReference type="EMBL" id="KAF8902964.1"/>
    </source>
</evidence>
<reference evidence="2" key="1">
    <citation type="submission" date="2020-11" db="EMBL/GenBank/DDBJ databases">
        <authorList>
            <consortium name="DOE Joint Genome Institute"/>
            <person name="Ahrendt S."/>
            <person name="Riley R."/>
            <person name="Andreopoulos W."/>
            <person name="LaButti K."/>
            <person name="Pangilinan J."/>
            <person name="Ruiz-duenas F.J."/>
            <person name="Barrasa J.M."/>
            <person name="Sanchez-Garcia M."/>
            <person name="Camarero S."/>
            <person name="Miyauchi S."/>
            <person name="Serrano A."/>
            <person name="Linde D."/>
            <person name="Babiker R."/>
            <person name="Drula E."/>
            <person name="Ayuso-Fernandez I."/>
            <person name="Pacheco R."/>
            <person name="Padilla G."/>
            <person name="Ferreira P."/>
            <person name="Barriuso J."/>
            <person name="Kellner H."/>
            <person name="Castanera R."/>
            <person name="Alfaro M."/>
            <person name="Ramirez L."/>
            <person name="Pisabarro A.G."/>
            <person name="Kuo A."/>
            <person name="Tritt A."/>
            <person name="Lipzen A."/>
            <person name="He G."/>
            <person name="Yan M."/>
            <person name="Ng V."/>
            <person name="Cullen D."/>
            <person name="Martin F."/>
            <person name="Rosso M.-N."/>
            <person name="Henrissat B."/>
            <person name="Hibbett D."/>
            <person name="Martinez A.T."/>
            <person name="Grigoriev I.V."/>
        </authorList>
    </citation>
    <scope>NUCLEOTIDE SEQUENCE</scope>
    <source>
        <strain evidence="2">AH 44721</strain>
    </source>
</reference>
<feature type="domain" description="Protein kinase" evidence="1">
    <location>
        <begin position="1"/>
        <end position="287"/>
    </location>
</feature>
<evidence type="ECO:0000313" key="4">
    <source>
        <dbReference type="Proteomes" id="UP000724874"/>
    </source>
</evidence>
<dbReference type="InterPro" id="IPR000719">
    <property type="entry name" value="Prot_kinase_dom"/>
</dbReference>
<dbReference type="OrthoDB" id="5987198at2759"/>
<dbReference type="InterPro" id="IPR011009">
    <property type="entry name" value="Kinase-like_dom_sf"/>
</dbReference>
<name>A0A9P5TJE6_GYMJU</name>
<dbReference type="Proteomes" id="UP000724874">
    <property type="component" value="Unassembled WGS sequence"/>
</dbReference>
<evidence type="ECO:0000259" key="1">
    <source>
        <dbReference type="PROSITE" id="PS50011"/>
    </source>
</evidence>
<dbReference type="Gene3D" id="1.10.510.10">
    <property type="entry name" value="Transferase(Phosphotransferase) domain 1"/>
    <property type="match status" value="1"/>
</dbReference>
<dbReference type="EMBL" id="JADNYJ010000105">
    <property type="protein sequence ID" value="KAF8884878.1"/>
    <property type="molecule type" value="Genomic_DNA"/>
</dbReference>
<comment type="caution">
    <text evidence="2">The sequence shown here is derived from an EMBL/GenBank/DDBJ whole genome shotgun (WGS) entry which is preliminary data.</text>
</comment>
<protein>
    <recommendedName>
        <fullName evidence="1">Protein kinase domain-containing protein</fullName>
    </recommendedName>
</protein>
<accession>A0A9P5TJE6</accession>